<protein>
    <submittedName>
        <fullName evidence="2">GCN5-related N-acetyltransferase domain protein</fullName>
    </submittedName>
</protein>
<dbReference type="AlphaFoldDB" id="T0ZZ86"/>
<reference evidence="2" key="2">
    <citation type="journal article" date="2014" name="ISME J.">
        <title>Microbial stratification in low pH oxic and suboxic macroscopic growths along an acid mine drainage.</title>
        <authorList>
            <person name="Mendez-Garcia C."/>
            <person name="Mesa V."/>
            <person name="Sprenger R.R."/>
            <person name="Richter M."/>
            <person name="Diez M.S."/>
            <person name="Solano J."/>
            <person name="Bargiela R."/>
            <person name="Golyshina O.V."/>
            <person name="Manteca A."/>
            <person name="Ramos J.L."/>
            <person name="Gallego J.R."/>
            <person name="Llorente I."/>
            <person name="Martins Dos Santos V.A."/>
            <person name="Jensen O.N."/>
            <person name="Pelaez A.I."/>
            <person name="Sanchez J."/>
            <person name="Ferrer M."/>
        </authorList>
    </citation>
    <scope>NUCLEOTIDE SEQUENCE</scope>
</reference>
<evidence type="ECO:0000259" key="1">
    <source>
        <dbReference type="PROSITE" id="PS51186"/>
    </source>
</evidence>
<accession>T0ZZ86</accession>
<gene>
    <name evidence="2" type="ORF">B1B_11412</name>
</gene>
<organism evidence="2">
    <name type="scientific">mine drainage metagenome</name>
    <dbReference type="NCBI Taxonomy" id="410659"/>
    <lineage>
        <taxon>unclassified sequences</taxon>
        <taxon>metagenomes</taxon>
        <taxon>ecological metagenomes</taxon>
    </lineage>
</organism>
<dbReference type="InterPro" id="IPR000182">
    <property type="entry name" value="GNAT_dom"/>
</dbReference>
<dbReference type="EMBL" id="AUZY01007412">
    <property type="protein sequence ID" value="EQD49923.1"/>
    <property type="molecule type" value="Genomic_DNA"/>
</dbReference>
<keyword evidence="2" id="KW-0808">Transferase</keyword>
<evidence type="ECO:0000313" key="2">
    <source>
        <dbReference type="EMBL" id="EQD49923.1"/>
    </source>
</evidence>
<reference evidence="2" key="1">
    <citation type="submission" date="2013-08" db="EMBL/GenBank/DDBJ databases">
        <authorList>
            <person name="Mendez C."/>
            <person name="Richter M."/>
            <person name="Ferrer M."/>
            <person name="Sanchez J."/>
        </authorList>
    </citation>
    <scope>NUCLEOTIDE SEQUENCE</scope>
</reference>
<name>T0ZZ86_9ZZZZ</name>
<dbReference type="InterPro" id="IPR016181">
    <property type="entry name" value="Acyl_CoA_acyltransferase"/>
</dbReference>
<feature type="domain" description="N-acetyltransferase" evidence="1">
    <location>
        <begin position="130"/>
        <end position="259"/>
    </location>
</feature>
<dbReference type="CDD" id="cd04301">
    <property type="entry name" value="NAT_SF"/>
    <property type="match status" value="1"/>
</dbReference>
<dbReference type="Pfam" id="PF00583">
    <property type="entry name" value="Acetyltransf_1"/>
    <property type="match status" value="1"/>
</dbReference>
<dbReference type="GO" id="GO:0016747">
    <property type="term" value="F:acyltransferase activity, transferring groups other than amino-acyl groups"/>
    <property type="evidence" value="ECO:0007669"/>
    <property type="project" value="InterPro"/>
</dbReference>
<sequence length="259" mass="28340">MPAPDEAAPPRTIHPVMPDGWERYRPSVGRLTGFFAELLPHLVGQTFGSGGEVWVAVDGDAVDGLLLLQPGERSATVFAREAAVAEALLAGRGPLGVFSELPLGDRPFERLAILETELPRSDAVPHRFAHPVRLAAPPDREVLLQLLREGLGAVDERWFRPLPPPPERGFVVERDGAIVGTAWVAVPGPVARLHSLVVRPRYRGLGIGRDLWEARARWAEAHGATRLRVEIAEENDASRALARAAGMREIGAIYRTRWV</sequence>
<dbReference type="SUPFAM" id="SSF55729">
    <property type="entry name" value="Acyl-CoA N-acyltransferases (Nat)"/>
    <property type="match status" value="1"/>
</dbReference>
<dbReference type="PANTHER" id="PTHR43072">
    <property type="entry name" value="N-ACETYLTRANSFERASE"/>
    <property type="match status" value="1"/>
</dbReference>
<comment type="caution">
    <text evidence="2">The sequence shown here is derived from an EMBL/GenBank/DDBJ whole genome shotgun (WGS) entry which is preliminary data.</text>
</comment>
<dbReference type="Gene3D" id="3.40.630.30">
    <property type="match status" value="1"/>
</dbReference>
<dbReference type="PROSITE" id="PS51186">
    <property type="entry name" value="GNAT"/>
    <property type="match status" value="1"/>
</dbReference>
<proteinExistence type="predicted"/>